<dbReference type="CDD" id="cd00082">
    <property type="entry name" value="HisKA"/>
    <property type="match status" value="1"/>
</dbReference>
<keyword evidence="6" id="KW-0808">Transferase</keyword>
<keyword evidence="4" id="KW-1003">Cell membrane</keyword>
<comment type="subcellular location">
    <subcellularLocation>
        <location evidence="2">Cell membrane</location>
    </subcellularLocation>
</comment>
<dbReference type="Pfam" id="PF00072">
    <property type="entry name" value="Response_reg"/>
    <property type="match status" value="1"/>
</dbReference>
<dbReference type="Proteomes" id="UP000676246">
    <property type="component" value="Unassembled WGS sequence"/>
</dbReference>
<dbReference type="SMART" id="SM00091">
    <property type="entry name" value="PAS"/>
    <property type="match status" value="2"/>
</dbReference>
<dbReference type="PRINTS" id="PR00344">
    <property type="entry name" value="BCTRLSENSOR"/>
</dbReference>
<evidence type="ECO:0000256" key="4">
    <source>
        <dbReference type="ARBA" id="ARBA00022475"/>
    </source>
</evidence>
<dbReference type="GO" id="GO:0005886">
    <property type="term" value="C:plasma membrane"/>
    <property type="evidence" value="ECO:0007669"/>
    <property type="project" value="UniProtKB-SubCell"/>
</dbReference>
<dbReference type="PANTHER" id="PTHR43047:SF72">
    <property type="entry name" value="OSMOSENSING HISTIDINE PROTEIN KINASE SLN1"/>
    <property type="match status" value="1"/>
</dbReference>
<dbReference type="PROSITE" id="PS50110">
    <property type="entry name" value="RESPONSE_REGULATORY"/>
    <property type="match status" value="1"/>
</dbReference>
<dbReference type="GO" id="GO:0005524">
    <property type="term" value="F:ATP binding"/>
    <property type="evidence" value="ECO:0007669"/>
    <property type="project" value="UniProtKB-KW"/>
</dbReference>
<gene>
    <name evidence="16" type="ORF">KAK03_13115</name>
</gene>
<dbReference type="InterPro" id="IPR036097">
    <property type="entry name" value="HisK_dim/P_sf"/>
</dbReference>
<evidence type="ECO:0000256" key="5">
    <source>
        <dbReference type="ARBA" id="ARBA00022553"/>
    </source>
</evidence>
<dbReference type="GO" id="GO:0009927">
    <property type="term" value="F:histidine phosphotransfer kinase activity"/>
    <property type="evidence" value="ECO:0007669"/>
    <property type="project" value="TreeGrafter"/>
</dbReference>
<keyword evidence="11" id="KW-0472">Membrane</keyword>
<dbReference type="PANTHER" id="PTHR43047">
    <property type="entry name" value="TWO-COMPONENT HISTIDINE PROTEIN KINASE"/>
    <property type="match status" value="1"/>
</dbReference>
<evidence type="ECO:0000256" key="9">
    <source>
        <dbReference type="ARBA" id="ARBA00022840"/>
    </source>
</evidence>
<dbReference type="SUPFAM" id="SSF55785">
    <property type="entry name" value="PYP-like sensor domain (PAS domain)"/>
    <property type="match status" value="1"/>
</dbReference>
<dbReference type="Gene3D" id="3.30.565.10">
    <property type="entry name" value="Histidine kinase-like ATPase, C-terminal domain"/>
    <property type="match status" value="1"/>
</dbReference>
<dbReference type="SUPFAM" id="SSF47384">
    <property type="entry name" value="Homodimeric domain of signal transducing histidine kinase"/>
    <property type="match status" value="1"/>
</dbReference>
<organism evidence="16 17">
    <name type="scientific">Ideonella alba</name>
    <dbReference type="NCBI Taxonomy" id="2824118"/>
    <lineage>
        <taxon>Bacteria</taxon>
        <taxon>Pseudomonadati</taxon>
        <taxon>Pseudomonadota</taxon>
        <taxon>Betaproteobacteria</taxon>
        <taxon>Burkholderiales</taxon>
        <taxon>Sphaerotilaceae</taxon>
        <taxon>Ideonella</taxon>
    </lineage>
</organism>
<evidence type="ECO:0000313" key="16">
    <source>
        <dbReference type="EMBL" id="MBQ0931427.1"/>
    </source>
</evidence>
<proteinExistence type="predicted"/>
<feature type="region of interest" description="Disordered" evidence="13">
    <location>
        <begin position="487"/>
        <end position="507"/>
    </location>
</feature>
<evidence type="ECO:0000256" key="12">
    <source>
        <dbReference type="PROSITE-ProRule" id="PRU00169"/>
    </source>
</evidence>
<comment type="catalytic activity">
    <reaction evidence="1">
        <text>ATP + protein L-histidine = ADP + protein N-phospho-L-histidine.</text>
        <dbReference type="EC" id="2.7.13.3"/>
    </reaction>
</comment>
<dbReference type="InterPro" id="IPR004358">
    <property type="entry name" value="Sig_transdc_His_kin-like_C"/>
</dbReference>
<evidence type="ECO:0000256" key="13">
    <source>
        <dbReference type="SAM" id="MobiDB-lite"/>
    </source>
</evidence>
<dbReference type="EC" id="2.7.13.3" evidence="3"/>
<sequence length="632" mass="68534">MPESRSSWDDLPVGVALVSAAGELIEANACLAQWLGQPVGLLRGSRIDDWLTRAGRVLYHTHVLPTLHLHGQLQELSLSLQSGDMTLPVLACASLGGAVDARTVRLVMSPMRERQRLERQLQRAQRAADAAPVLLFEYERDALGRGVFTYLSAGVERLYGPVEQASMVPEQALWSHVHPDDLPGLLRAREDSVRAGGVWGGHFRVRAQGASDWAIDDILATPQPMGDDRWTWYGTIADVTRQHEIEQSAQLREAAQRASAAKSEFMARTSHELRTPLNGILGFSQLMAEDAREPLGPEQRRRLGVVNASAMQLLALINELLDIARIEAGELRLLMQPVRLLPLLQQALAAIEPMATGAGLSMTLQCPFTVAVQADATRLQQVLTNLLSNAVKYNIRQGQVAVVVRHADAQVRIDVQDSGPGMSAAQLRQLFQPFNRLGAERTATEGSGLGLVISRQLVEAMGGRLEVTSQPGQGSTFSVTLSTAAARPAAVPREEGMPGARPPGPRRRVLYAEDNPVNALLMEQVLAPLDGVELRLAASGEEALACAAQWPPDLLLLDMHLGDMDGRTLLGRLRDLPGLAGVPAVAVSADAMPDDVALARASGFQDYWTKPIDVHRLRIGLLQALERREAPP</sequence>
<dbReference type="Pfam" id="PF02518">
    <property type="entry name" value="HATPase_c"/>
    <property type="match status" value="1"/>
</dbReference>
<evidence type="ECO:0000256" key="10">
    <source>
        <dbReference type="ARBA" id="ARBA00023012"/>
    </source>
</evidence>
<dbReference type="RefSeq" id="WP_210854402.1">
    <property type="nucleotide sequence ID" value="NZ_JAGQDD010000008.1"/>
</dbReference>
<feature type="domain" description="Response regulatory" evidence="15">
    <location>
        <begin position="508"/>
        <end position="625"/>
    </location>
</feature>
<keyword evidence="9" id="KW-0067">ATP-binding</keyword>
<dbReference type="SUPFAM" id="SSF52172">
    <property type="entry name" value="CheY-like"/>
    <property type="match status" value="1"/>
</dbReference>
<evidence type="ECO:0000256" key="6">
    <source>
        <dbReference type="ARBA" id="ARBA00022679"/>
    </source>
</evidence>
<comment type="caution">
    <text evidence="16">The sequence shown here is derived from an EMBL/GenBank/DDBJ whole genome shotgun (WGS) entry which is preliminary data.</text>
</comment>
<dbReference type="InterPro" id="IPR036890">
    <property type="entry name" value="HATPase_C_sf"/>
</dbReference>
<dbReference type="InterPro" id="IPR000014">
    <property type="entry name" value="PAS"/>
</dbReference>
<dbReference type="InterPro" id="IPR035965">
    <property type="entry name" value="PAS-like_dom_sf"/>
</dbReference>
<evidence type="ECO:0000256" key="8">
    <source>
        <dbReference type="ARBA" id="ARBA00022777"/>
    </source>
</evidence>
<dbReference type="SMART" id="SM00388">
    <property type="entry name" value="HisKA"/>
    <property type="match status" value="1"/>
</dbReference>
<dbReference type="InterPro" id="IPR005467">
    <property type="entry name" value="His_kinase_dom"/>
</dbReference>
<dbReference type="CDD" id="cd17546">
    <property type="entry name" value="REC_hyHK_CKI1_RcsC-like"/>
    <property type="match status" value="1"/>
</dbReference>
<dbReference type="InterPro" id="IPR011006">
    <property type="entry name" value="CheY-like_superfamily"/>
</dbReference>
<dbReference type="SMART" id="SM00387">
    <property type="entry name" value="HATPase_c"/>
    <property type="match status" value="1"/>
</dbReference>
<evidence type="ECO:0000313" key="17">
    <source>
        <dbReference type="Proteomes" id="UP000676246"/>
    </source>
</evidence>
<evidence type="ECO:0000256" key="7">
    <source>
        <dbReference type="ARBA" id="ARBA00022741"/>
    </source>
</evidence>
<dbReference type="Pfam" id="PF00512">
    <property type="entry name" value="HisKA"/>
    <property type="match status" value="1"/>
</dbReference>
<evidence type="ECO:0000256" key="1">
    <source>
        <dbReference type="ARBA" id="ARBA00000085"/>
    </source>
</evidence>
<dbReference type="InterPro" id="IPR001789">
    <property type="entry name" value="Sig_transdc_resp-reg_receiver"/>
</dbReference>
<dbReference type="FunFam" id="3.30.565.10:FF:000023">
    <property type="entry name" value="PAS domain-containing sensor histidine kinase"/>
    <property type="match status" value="1"/>
</dbReference>
<accession>A0A941BFV1</accession>
<name>A0A941BFV1_9BURK</name>
<evidence type="ECO:0000256" key="3">
    <source>
        <dbReference type="ARBA" id="ARBA00012438"/>
    </source>
</evidence>
<keyword evidence="17" id="KW-1185">Reference proteome</keyword>
<dbReference type="Gene3D" id="3.40.50.2300">
    <property type="match status" value="1"/>
</dbReference>
<keyword evidence="10" id="KW-0902">Two-component regulatory system</keyword>
<keyword evidence="7" id="KW-0547">Nucleotide-binding</keyword>
<dbReference type="EMBL" id="JAGQDD010000008">
    <property type="protein sequence ID" value="MBQ0931427.1"/>
    <property type="molecule type" value="Genomic_DNA"/>
</dbReference>
<dbReference type="Gene3D" id="1.10.287.130">
    <property type="match status" value="1"/>
</dbReference>
<keyword evidence="8" id="KW-0418">Kinase</keyword>
<feature type="modified residue" description="4-aspartylphosphate" evidence="12">
    <location>
        <position position="558"/>
    </location>
</feature>
<dbReference type="GO" id="GO:0000155">
    <property type="term" value="F:phosphorelay sensor kinase activity"/>
    <property type="evidence" value="ECO:0007669"/>
    <property type="project" value="InterPro"/>
</dbReference>
<reference evidence="16 17" key="1">
    <citation type="submission" date="2021-04" db="EMBL/GenBank/DDBJ databases">
        <title>The genome sequence of Ideonella sp. 3Y2.</title>
        <authorList>
            <person name="Liu Y."/>
        </authorList>
    </citation>
    <scope>NUCLEOTIDE SEQUENCE [LARGE SCALE GENOMIC DNA]</scope>
    <source>
        <strain evidence="16 17">3Y2</strain>
    </source>
</reference>
<dbReference type="SUPFAM" id="SSF55874">
    <property type="entry name" value="ATPase domain of HSP90 chaperone/DNA topoisomerase II/histidine kinase"/>
    <property type="match status" value="1"/>
</dbReference>
<protein>
    <recommendedName>
        <fullName evidence="3">histidine kinase</fullName>
        <ecNumber evidence="3">2.7.13.3</ecNumber>
    </recommendedName>
</protein>
<dbReference type="PROSITE" id="PS50109">
    <property type="entry name" value="HIS_KIN"/>
    <property type="match status" value="1"/>
</dbReference>
<evidence type="ECO:0000259" key="15">
    <source>
        <dbReference type="PROSITE" id="PS50110"/>
    </source>
</evidence>
<evidence type="ECO:0000259" key="14">
    <source>
        <dbReference type="PROSITE" id="PS50109"/>
    </source>
</evidence>
<evidence type="ECO:0000256" key="11">
    <source>
        <dbReference type="ARBA" id="ARBA00023136"/>
    </source>
</evidence>
<dbReference type="SMART" id="SM00448">
    <property type="entry name" value="REC"/>
    <property type="match status" value="1"/>
</dbReference>
<dbReference type="InterPro" id="IPR003594">
    <property type="entry name" value="HATPase_dom"/>
</dbReference>
<dbReference type="Gene3D" id="3.30.450.20">
    <property type="entry name" value="PAS domain"/>
    <property type="match status" value="1"/>
</dbReference>
<feature type="domain" description="Histidine kinase" evidence="14">
    <location>
        <begin position="268"/>
        <end position="485"/>
    </location>
</feature>
<evidence type="ECO:0000256" key="2">
    <source>
        <dbReference type="ARBA" id="ARBA00004236"/>
    </source>
</evidence>
<dbReference type="AlphaFoldDB" id="A0A941BFV1"/>
<dbReference type="InterPro" id="IPR003661">
    <property type="entry name" value="HisK_dim/P_dom"/>
</dbReference>
<dbReference type="CDD" id="cd16922">
    <property type="entry name" value="HATPase_EvgS-ArcB-TorS-like"/>
    <property type="match status" value="1"/>
</dbReference>
<keyword evidence="5 12" id="KW-0597">Phosphoprotein</keyword>